<feature type="region of interest" description="Disordered" evidence="1">
    <location>
        <begin position="162"/>
        <end position="228"/>
    </location>
</feature>
<keyword evidence="3" id="KW-1185">Reference proteome</keyword>
<sequence length="228" mass="23500">MQPNQSPASGAPPSSLAKRTTGAAGTSAGSLNPTLHNTRGAAKAGRTLAATESETPEAGFSLGDKGKEREDANSDSTAQAAPVPHTSNSTGDTIPSINITPLGDAPEPLLPQTPSSQINSAPPAHTAADTTGIPIFDANLQAAIEASLLSKFTEMLKASQATAPLVDPTSKPPGLENPTYPGTVPVNDTPQAKPFPSYDELHDVSCQLNQASEERDRGWNSVKDLNTK</sequence>
<dbReference type="Proteomes" id="UP000094819">
    <property type="component" value="Unassembled WGS sequence"/>
</dbReference>
<dbReference type="OrthoDB" id="10565547at2759"/>
<evidence type="ECO:0000313" key="2">
    <source>
        <dbReference type="EMBL" id="ODN82312.1"/>
    </source>
</evidence>
<feature type="region of interest" description="Disordered" evidence="1">
    <location>
        <begin position="1"/>
        <end position="130"/>
    </location>
</feature>
<dbReference type="EMBL" id="AWGH01000041">
    <property type="protein sequence ID" value="ODN82312.1"/>
    <property type="molecule type" value="Genomic_DNA"/>
</dbReference>
<dbReference type="AlphaFoldDB" id="A0A1E3I137"/>
<evidence type="ECO:0000256" key="1">
    <source>
        <dbReference type="SAM" id="MobiDB-lite"/>
    </source>
</evidence>
<feature type="compositionally biased region" description="Polar residues" evidence="1">
    <location>
        <begin position="23"/>
        <end position="37"/>
    </location>
</feature>
<name>A0A1E3I137_9TREE</name>
<proteinExistence type="predicted"/>
<comment type="caution">
    <text evidence="2">The sequence shown here is derived from an EMBL/GenBank/DDBJ whole genome shotgun (WGS) entry which is preliminary data.</text>
</comment>
<dbReference type="RefSeq" id="XP_019028267.1">
    <property type="nucleotide sequence ID" value="XM_019179720.1"/>
</dbReference>
<reference evidence="2 3" key="1">
    <citation type="submission" date="2016-06" db="EMBL/GenBank/DDBJ databases">
        <title>Evolution of pathogenesis and genome organization in the Tremellales.</title>
        <authorList>
            <person name="Cuomo C."/>
            <person name="Litvintseva A."/>
            <person name="Heitman J."/>
            <person name="Chen Y."/>
            <person name="Sun S."/>
            <person name="Springer D."/>
            <person name="Dromer F."/>
            <person name="Young S."/>
            <person name="Zeng Q."/>
            <person name="Chapman S."/>
            <person name="Gujja S."/>
            <person name="Saif S."/>
            <person name="Birren B."/>
        </authorList>
    </citation>
    <scope>NUCLEOTIDE SEQUENCE [LARGE SCALE GENOMIC DNA]</scope>
    <source>
        <strain evidence="2 3">CBS 7118</strain>
    </source>
</reference>
<accession>A0A1E3I137</accession>
<organism evidence="2 3">
    <name type="scientific">Cryptococcus wingfieldii CBS 7118</name>
    <dbReference type="NCBI Taxonomy" id="1295528"/>
    <lineage>
        <taxon>Eukaryota</taxon>
        <taxon>Fungi</taxon>
        <taxon>Dikarya</taxon>
        <taxon>Basidiomycota</taxon>
        <taxon>Agaricomycotina</taxon>
        <taxon>Tremellomycetes</taxon>
        <taxon>Tremellales</taxon>
        <taxon>Cryptococcaceae</taxon>
        <taxon>Cryptococcus</taxon>
    </lineage>
</organism>
<dbReference type="GeneID" id="30196943"/>
<gene>
    <name evidence="2" type="ORF">L198_07732</name>
</gene>
<feature type="compositionally biased region" description="Low complexity" evidence="1">
    <location>
        <begin position="1"/>
        <end position="17"/>
    </location>
</feature>
<protein>
    <submittedName>
        <fullName evidence="2">Uncharacterized protein</fullName>
    </submittedName>
</protein>
<evidence type="ECO:0000313" key="3">
    <source>
        <dbReference type="Proteomes" id="UP000094819"/>
    </source>
</evidence>
<feature type="compositionally biased region" description="Polar residues" evidence="1">
    <location>
        <begin position="74"/>
        <end position="99"/>
    </location>
</feature>